<keyword evidence="6" id="KW-1185">Reference proteome</keyword>
<dbReference type="EC" id="2.7.7.65" evidence="1"/>
<dbReference type="InterPro" id="IPR054327">
    <property type="entry name" value="His-kinase-like_sensor"/>
</dbReference>
<feature type="transmembrane region" description="Helical" evidence="3">
    <location>
        <begin position="12"/>
        <end position="32"/>
    </location>
</feature>
<dbReference type="Pfam" id="PF00990">
    <property type="entry name" value="GGDEF"/>
    <property type="match status" value="1"/>
</dbReference>
<name>A0ABN4TGI6_9BURK</name>
<dbReference type="Pfam" id="PF22588">
    <property type="entry name" value="dCache_1_like"/>
    <property type="match status" value="1"/>
</dbReference>
<keyword evidence="3" id="KW-0812">Transmembrane</keyword>
<evidence type="ECO:0000256" key="1">
    <source>
        <dbReference type="ARBA" id="ARBA00012528"/>
    </source>
</evidence>
<evidence type="ECO:0000313" key="6">
    <source>
        <dbReference type="Proteomes" id="UP000177515"/>
    </source>
</evidence>
<dbReference type="RefSeq" id="WP_071069346.1">
    <property type="nucleotide sequence ID" value="NZ_CP017754.1"/>
</dbReference>
<dbReference type="NCBIfam" id="TIGR00254">
    <property type="entry name" value="GGDEF"/>
    <property type="match status" value="1"/>
</dbReference>
<dbReference type="PROSITE" id="PS50887">
    <property type="entry name" value="GGDEF"/>
    <property type="match status" value="1"/>
</dbReference>
<dbReference type="SUPFAM" id="SSF55073">
    <property type="entry name" value="Nucleotide cyclase"/>
    <property type="match status" value="1"/>
</dbReference>
<dbReference type="Gene3D" id="3.30.70.270">
    <property type="match status" value="1"/>
</dbReference>
<dbReference type="InterPro" id="IPR000160">
    <property type="entry name" value="GGDEF_dom"/>
</dbReference>
<feature type="transmembrane region" description="Helical" evidence="3">
    <location>
        <begin position="260"/>
        <end position="278"/>
    </location>
</feature>
<evidence type="ECO:0000259" key="4">
    <source>
        <dbReference type="PROSITE" id="PS50887"/>
    </source>
</evidence>
<dbReference type="InterPro" id="IPR043128">
    <property type="entry name" value="Rev_trsase/Diguanyl_cyclase"/>
</dbReference>
<protein>
    <recommendedName>
        <fullName evidence="1">diguanylate cyclase</fullName>
        <ecNumber evidence="1">2.7.7.65</ecNumber>
    </recommendedName>
</protein>
<dbReference type="CDD" id="cd12914">
    <property type="entry name" value="PDC1_DGC_like"/>
    <property type="match status" value="1"/>
</dbReference>
<dbReference type="SMART" id="SM00267">
    <property type="entry name" value="GGDEF"/>
    <property type="match status" value="1"/>
</dbReference>
<dbReference type="InterPro" id="IPR050469">
    <property type="entry name" value="Diguanylate_Cyclase"/>
</dbReference>
<proteinExistence type="predicted"/>
<evidence type="ECO:0000313" key="5">
    <source>
        <dbReference type="EMBL" id="AOZ06242.1"/>
    </source>
</evidence>
<dbReference type="InterPro" id="IPR029787">
    <property type="entry name" value="Nucleotide_cyclase"/>
</dbReference>
<keyword evidence="3" id="KW-0472">Membrane</keyword>
<gene>
    <name evidence="5" type="ORF">BKK80_10650</name>
</gene>
<dbReference type="Proteomes" id="UP000177515">
    <property type="component" value="Chromosome 1"/>
</dbReference>
<dbReference type="CDD" id="cd12915">
    <property type="entry name" value="PDC2_DGC_like"/>
    <property type="match status" value="1"/>
</dbReference>
<organism evidence="5 6">
    <name type="scientific">Cupriavidus malaysiensis</name>
    <dbReference type="NCBI Taxonomy" id="367825"/>
    <lineage>
        <taxon>Bacteria</taxon>
        <taxon>Pseudomonadati</taxon>
        <taxon>Pseudomonadota</taxon>
        <taxon>Betaproteobacteria</taxon>
        <taxon>Burkholderiales</taxon>
        <taxon>Burkholderiaceae</taxon>
        <taxon>Cupriavidus</taxon>
    </lineage>
</organism>
<feature type="domain" description="GGDEF" evidence="4">
    <location>
        <begin position="353"/>
        <end position="491"/>
    </location>
</feature>
<dbReference type="PANTHER" id="PTHR45138:SF9">
    <property type="entry name" value="DIGUANYLATE CYCLASE DGCM-RELATED"/>
    <property type="match status" value="1"/>
</dbReference>
<dbReference type="Gene3D" id="3.30.450.20">
    <property type="entry name" value="PAS domain"/>
    <property type="match status" value="2"/>
</dbReference>
<feature type="transmembrane region" description="Helical" evidence="3">
    <location>
        <begin position="284"/>
        <end position="306"/>
    </location>
</feature>
<evidence type="ECO:0000256" key="2">
    <source>
        <dbReference type="ARBA" id="ARBA00034247"/>
    </source>
</evidence>
<keyword evidence="3" id="KW-1133">Transmembrane helix</keyword>
<evidence type="ECO:0000256" key="3">
    <source>
        <dbReference type="SAM" id="Phobius"/>
    </source>
</evidence>
<accession>A0ABN4TGI6</accession>
<sequence length="508" mass="54481">MLKPIVNKPKRLIGVALSFSLAVTAGAAISLYEMRVDAFERAREAASNMTEVIEYDVTRNLDLYSAALETVAQRLADPEVATLSDHVRRMALFGGMIRAEDLGSILVSDRQGQAILDSRAEPPRPLHFGDRDYFLVHARGQAKGLYVSKPFQVRTGFGPAIALSLGLKDAGGQFAGVVVGGLRLSYFDRLFARMSLGTHGTVALLYADGSVVARRPAIPLDSPAATRSVQADMLARNTQGIYLGRSVRDGVERLYVYRRIGAYPLFVAVGAATGDIYASWKARAWAIGVLGVLFNLATLATACLFARQLEGRLAEQRRHAELAATDGLTGLANRRALDERLAQETRRAARGQHSIAVLMVDVDHFKAYNDHYGHLRGDSALRAVAECVRANVRRPGDLAARYGGEEFCVVLPDTDLASAGVVAENIRRAIQALALPHARSPVGMLTVSIGGAAGTPRPGDDTYMEALAAEADAQLYRAKALGRNRCMPQPATAEAGAPPCVPVAPPEG</sequence>
<dbReference type="CDD" id="cd01949">
    <property type="entry name" value="GGDEF"/>
    <property type="match status" value="1"/>
</dbReference>
<dbReference type="EMBL" id="CP017754">
    <property type="protein sequence ID" value="AOZ06242.1"/>
    <property type="molecule type" value="Genomic_DNA"/>
</dbReference>
<dbReference type="PANTHER" id="PTHR45138">
    <property type="entry name" value="REGULATORY COMPONENTS OF SENSORY TRANSDUCTION SYSTEM"/>
    <property type="match status" value="1"/>
</dbReference>
<comment type="catalytic activity">
    <reaction evidence="2">
        <text>2 GTP = 3',3'-c-di-GMP + 2 diphosphate</text>
        <dbReference type="Rhea" id="RHEA:24898"/>
        <dbReference type="ChEBI" id="CHEBI:33019"/>
        <dbReference type="ChEBI" id="CHEBI:37565"/>
        <dbReference type="ChEBI" id="CHEBI:58805"/>
        <dbReference type="EC" id="2.7.7.65"/>
    </reaction>
</comment>
<reference evidence="5 6" key="1">
    <citation type="submission" date="2016-10" db="EMBL/GenBank/DDBJ databases">
        <title>Complete genome sequences of three Cupriavidus strains isolated from various Malaysian environments.</title>
        <authorList>
            <person name="Abdullah A.A.-A."/>
            <person name="Shafie N.A.H."/>
            <person name="Lau N.S."/>
        </authorList>
    </citation>
    <scope>NUCLEOTIDE SEQUENCE [LARGE SCALE GENOMIC DNA]</scope>
    <source>
        <strain evidence="5 6">USMAA1020</strain>
    </source>
</reference>